<keyword evidence="2" id="KW-1185">Reference proteome</keyword>
<proteinExistence type="predicted"/>
<name>M1PLV1_9VIRU</name>
<dbReference type="Proteomes" id="UP000241071">
    <property type="component" value="Segment"/>
</dbReference>
<dbReference type="EMBL" id="KC008572">
    <property type="protein sequence ID" value="AGF84891.1"/>
    <property type="molecule type" value="Genomic_DNA"/>
</dbReference>
<sequence length="189" mass="21575">MSTLDLRKLGKITKKCEDYLSLLLANACMIDNFKYAFALQAKNDFEWCNENLQPYVVAGYITKQSSRVKSGNIEFVSSSEWLNSILASGTVLDSEHLQMSMCYINKNMPFFDIVKGSEYISGKNTWSDAPQPLKNMLDILDDACLKNEDIKVSVPKISFIDSSPIKELYKMDLSQIKQNKDKLKIEWSE</sequence>
<reference evidence="1 2" key="1">
    <citation type="submission" date="2012-10" db="EMBL/GenBank/DDBJ databases">
        <title>Complete genome sequence of Moumouvirus goulette.</title>
        <authorList>
            <person name="Fournous G."/>
            <person name="Bougalmi M."/>
            <person name="Colson P."/>
        </authorList>
    </citation>
    <scope>NUCLEOTIDE SEQUENCE [LARGE SCALE GENOMIC DNA]</scope>
</reference>
<evidence type="ECO:0000313" key="2">
    <source>
        <dbReference type="Proteomes" id="UP000241071"/>
    </source>
</evidence>
<accession>M1PLV1</accession>
<gene>
    <name evidence="1" type="ORF">glt_00082</name>
</gene>
<organism evidence="1 2">
    <name type="scientific">Moumouvirus goulette</name>
    <dbReference type="NCBI Taxonomy" id="1247379"/>
    <lineage>
        <taxon>Viruses</taxon>
        <taxon>Varidnaviria</taxon>
        <taxon>Bamfordvirae</taxon>
        <taxon>Nucleocytoviricota</taxon>
        <taxon>Megaviricetes</taxon>
        <taxon>Imitervirales</taxon>
        <taxon>Mimiviridae</taxon>
        <taxon>Megamimivirinae</taxon>
        <taxon>Moumouvirus</taxon>
        <taxon>Moumouvirus goulettemassiliense</taxon>
    </lineage>
</organism>
<evidence type="ECO:0000313" key="1">
    <source>
        <dbReference type="EMBL" id="AGF84891.1"/>
    </source>
</evidence>
<protein>
    <submittedName>
        <fullName evidence="1">Uncharacterized protein</fullName>
    </submittedName>
</protein>